<dbReference type="InterPro" id="IPR001370">
    <property type="entry name" value="BIR_rpt"/>
</dbReference>
<proteinExistence type="predicted"/>
<dbReference type="SUPFAM" id="SSF57924">
    <property type="entry name" value="Inhibitor of apoptosis (IAP) repeat"/>
    <property type="match status" value="2"/>
</dbReference>
<dbReference type="EMBL" id="CAUEEQ010008065">
    <property type="protein sequence ID" value="CAJ0931774.1"/>
    <property type="molecule type" value="Genomic_DNA"/>
</dbReference>
<reference evidence="1" key="1">
    <citation type="submission" date="2023-07" db="EMBL/GenBank/DDBJ databases">
        <authorList>
            <person name="Stuckert A."/>
        </authorList>
    </citation>
    <scope>NUCLEOTIDE SEQUENCE</scope>
</reference>
<name>A0ABN9L4P3_9NEOB</name>
<dbReference type="Proteomes" id="UP001176940">
    <property type="component" value="Unassembled WGS sequence"/>
</dbReference>
<organism evidence="1 2">
    <name type="scientific">Ranitomeya imitator</name>
    <name type="common">mimic poison frog</name>
    <dbReference type="NCBI Taxonomy" id="111125"/>
    <lineage>
        <taxon>Eukaryota</taxon>
        <taxon>Metazoa</taxon>
        <taxon>Chordata</taxon>
        <taxon>Craniata</taxon>
        <taxon>Vertebrata</taxon>
        <taxon>Euteleostomi</taxon>
        <taxon>Amphibia</taxon>
        <taxon>Batrachia</taxon>
        <taxon>Anura</taxon>
        <taxon>Neobatrachia</taxon>
        <taxon>Hyloidea</taxon>
        <taxon>Dendrobatidae</taxon>
        <taxon>Dendrobatinae</taxon>
        <taxon>Ranitomeya</taxon>
    </lineage>
</organism>
<dbReference type="InterPro" id="IPR028789">
    <property type="entry name" value="Naip"/>
</dbReference>
<sequence>MASANPNEDGKNNEDLINFKELDIKILENAFAKFSDLDINVPKYVADGNAKHAAVRRRLGTGYNEKMRWEAKRLRSFLLDDKLLSWAAMEMADAGLYFTGVDSSMQCFCCGIVLFCSSLKYSPHEQHLHFNPFCGFIQGKDVGNISKYDVRVQTLETGQEYPEAYQEEEVRLSSFTNWPFYAKIQPVQLANAGFYFTGKHLNTVCWVYKYGVGSGVEPPQ</sequence>
<keyword evidence="2" id="KW-1185">Reference proteome</keyword>
<dbReference type="PANTHER" id="PTHR46914:SF1">
    <property type="entry name" value="BACULOVIRAL IAP REPEAT-CONTAINING PROTEIN 1"/>
    <property type="match status" value="1"/>
</dbReference>
<dbReference type="Pfam" id="PF00653">
    <property type="entry name" value="BIR"/>
    <property type="match status" value="2"/>
</dbReference>
<dbReference type="Gene3D" id="1.10.1170.10">
    <property type="entry name" value="Inhibitor Of Apoptosis Protein (2mihbC-IAP-1), Chain A"/>
    <property type="match status" value="2"/>
</dbReference>
<dbReference type="SMART" id="SM00238">
    <property type="entry name" value="BIR"/>
    <property type="match status" value="2"/>
</dbReference>
<dbReference type="PANTHER" id="PTHR46914">
    <property type="entry name" value="BACULOVIRAL IAP REPEAT-CONTAINING PROTEIN 1"/>
    <property type="match status" value="1"/>
</dbReference>
<protein>
    <submittedName>
        <fullName evidence="1">Uncharacterized protein</fullName>
    </submittedName>
</protein>
<evidence type="ECO:0000313" key="2">
    <source>
        <dbReference type="Proteomes" id="UP001176940"/>
    </source>
</evidence>
<accession>A0ABN9L4P3</accession>
<comment type="caution">
    <text evidence="1">The sequence shown here is derived from an EMBL/GenBank/DDBJ whole genome shotgun (WGS) entry which is preliminary data.</text>
</comment>
<gene>
    <name evidence="1" type="ORF">RIMI_LOCUS4876163</name>
</gene>
<dbReference type="PROSITE" id="PS50143">
    <property type="entry name" value="BIR_REPEAT_2"/>
    <property type="match status" value="2"/>
</dbReference>
<evidence type="ECO:0000313" key="1">
    <source>
        <dbReference type="EMBL" id="CAJ0931774.1"/>
    </source>
</evidence>